<keyword evidence="1" id="KW-0812">Transmembrane</keyword>
<dbReference type="Pfam" id="PF03413">
    <property type="entry name" value="PepSY"/>
    <property type="match status" value="1"/>
</dbReference>
<dbReference type="PANTHER" id="PTHR34219:SF3">
    <property type="entry name" value="BLL7967 PROTEIN"/>
    <property type="match status" value="1"/>
</dbReference>
<protein>
    <submittedName>
        <fullName evidence="3">PepSY-associated TM helix domain-containing protein</fullName>
    </submittedName>
</protein>
<gene>
    <name evidence="3" type="ORF">U0035_02095</name>
</gene>
<evidence type="ECO:0000313" key="4">
    <source>
        <dbReference type="Proteomes" id="UP001325680"/>
    </source>
</evidence>
<evidence type="ECO:0000256" key="1">
    <source>
        <dbReference type="SAM" id="Phobius"/>
    </source>
</evidence>
<feature type="transmembrane region" description="Helical" evidence="1">
    <location>
        <begin position="148"/>
        <end position="169"/>
    </location>
</feature>
<proteinExistence type="predicted"/>
<evidence type="ECO:0000259" key="2">
    <source>
        <dbReference type="Pfam" id="PF03413"/>
    </source>
</evidence>
<dbReference type="EMBL" id="CP139960">
    <property type="protein sequence ID" value="WQD38935.1"/>
    <property type="molecule type" value="Genomic_DNA"/>
</dbReference>
<dbReference type="InterPro" id="IPR005625">
    <property type="entry name" value="PepSY-ass_TM"/>
</dbReference>
<keyword evidence="4" id="KW-1185">Reference proteome</keyword>
<feature type="transmembrane region" description="Helical" evidence="1">
    <location>
        <begin position="349"/>
        <end position="369"/>
    </location>
</feature>
<dbReference type="Pfam" id="PF03929">
    <property type="entry name" value="PepSY_TM"/>
    <property type="match status" value="1"/>
</dbReference>
<evidence type="ECO:0000313" key="3">
    <source>
        <dbReference type="EMBL" id="WQD38935.1"/>
    </source>
</evidence>
<dbReference type="InterPro" id="IPR025711">
    <property type="entry name" value="PepSY"/>
</dbReference>
<feature type="transmembrane region" description="Helical" evidence="1">
    <location>
        <begin position="199"/>
        <end position="219"/>
    </location>
</feature>
<sequence length="395" mass="45106">MSRSNSKSRFKKIIQWFHLWLGLVSGLVFFIMGLTGAIYAYQPELSRLTQPYLTVQEESRAYLPISRLSEIAAKQLPGKKPTRIIYYAKDRAVTVHFIKRGSDPYYWAVYLNPYSGEVLKTSNTETEFFRFILRGHMYLWLPQQIGKVVVAVCMILFTVIVISGLILWWPRNKNARKSSYTVKWNASPKRLNYDLHKVLGFYASWVLFFIVATGLAWSFESVMKAEYWLFSGGKERPTPPKFVSANPGVNTDGPALDQILQTATQSYPGVEHYQVRLPDSDSASVNVIMYLKEGKYAPADNLYFDQYTARRFTASNWGLYKDANAGEKANRMTYDIHTGGIGGFAGRTLVFFTGLIAASLPITGFYIWWGKKKKKKKKAVAKLRIIQKAPERELV</sequence>
<dbReference type="RefSeq" id="WP_114792528.1">
    <property type="nucleotide sequence ID" value="NZ_CP139960.1"/>
</dbReference>
<feature type="domain" description="PepSY" evidence="2">
    <location>
        <begin position="65"/>
        <end position="121"/>
    </location>
</feature>
<reference evidence="3 4" key="1">
    <citation type="submission" date="2023-12" db="EMBL/GenBank/DDBJ databases">
        <title>Genome sequencing and assembly of bacterial species from a model synthetic community.</title>
        <authorList>
            <person name="Hogle S.L."/>
        </authorList>
    </citation>
    <scope>NUCLEOTIDE SEQUENCE [LARGE SCALE GENOMIC DNA]</scope>
    <source>
        <strain evidence="3 4">HAMBI_3031</strain>
    </source>
</reference>
<keyword evidence="1" id="KW-0472">Membrane</keyword>
<keyword evidence="1" id="KW-1133">Transmembrane helix</keyword>
<dbReference type="PANTHER" id="PTHR34219">
    <property type="entry name" value="IRON-REGULATED INNER MEMBRANE PROTEIN-RELATED"/>
    <property type="match status" value="1"/>
</dbReference>
<name>A0ABZ0WAC7_9BACT</name>
<accession>A0ABZ0WAC7</accession>
<organism evidence="3 4">
    <name type="scientific">Niabella yanshanensis</name>
    <dbReference type="NCBI Taxonomy" id="577386"/>
    <lineage>
        <taxon>Bacteria</taxon>
        <taxon>Pseudomonadati</taxon>
        <taxon>Bacteroidota</taxon>
        <taxon>Chitinophagia</taxon>
        <taxon>Chitinophagales</taxon>
        <taxon>Chitinophagaceae</taxon>
        <taxon>Niabella</taxon>
    </lineage>
</organism>
<feature type="transmembrane region" description="Helical" evidence="1">
    <location>
        <begin position="20"/>
        <end position="41"/>
    </location>
</feature>
<dbReference type="Proteomes" id="UP001325680">
    <property type="component" value="Chromosome"/>
</dbReference>